<dbReference type="SUPFAM" id="SSF51430">
    <property type="entry name" value="NAD(P)-linked oxidoreductase"/>
    <property type="match status" value="2"/>
</dbReference>
<dbReference type="PRINTS" id="PR00069">
    <property type="entry name" value="ALDKETRDTASE"/>
</dbReference>
<dbReference type="GO" id="GO:0016616">
    <property type="term" value="F:oxidoreductase activity, acting on the CH-OH group of donors, NAD or NADP as acceptor"/>
    <property type="evidence" value="ECO:0007669"/>
    <property type="project" value="UniProtKB-ARBA"/>
</dbReference>
<protein>
    <recommendedName>
        <fullName evidence="5">NADP-dependent oxidoreductase domain-containing protein</fullName>
    </recommendedName>
</protein>
<proteinExistence type="predicted"/>
<gene>
    <name evidence="6" type="ORF">E3P99_00727</name>
</gene>
<feature type="active site" description="Proton donor" evidence="2">
    <location>
        <position position="84"/>
    </location>
</feature>
<feature type="binding site" evidence="3">
    <location>
        <position position="145"/>
    </location>
    <ligand>
        <name>substrate</name>
    </ligand>
</feature>
<dbReference type="InterPro" id="IPR020471">
    <property type="entry name" value="AKR"/>
</dbReference>
<accession>A0A4T0FUS7</accession>
<organism evidence="6 7">
    <name type="scientific">Wallemia hederae</name>
    <dbReference type="NCBI Taxonomy" id="1540922"/>
    <lineage>
        <taxon>Eukaryota</taxon>
        <taxon>Fungi</taxon>
        <taxon>Dikarya</taxon>
        <taxon>Basidiomycota</taxon>
        <taxon>Wallemiomycotina</taxon>
        <taxon>Wallemiomycetes</taxon>
        <taxon>Wallemiales</taxon>
        <taxon>Wallemiaceae</taxon>
        <taxon>Wallemia</taxon>
    </lineage>
</organism>
<name>A0A4T0FUS7_9BASI</name>
<dbReference type="Pfam" id="PF00248">
    <property type="entry name" value="Aldo_ket_red"/>
    <property type="match status" value="1"/>
</dbReference>
<evidence type="ECO:0000259" key="5">
    <source>
        <dbReference type="Pfam" id="PF00248"/>
    </source>
</evidence>
<keyword evidence="1" id="KW-0560">Oxidoreductase</keyword>
<keyword evidence="7" id="KW-1185">Reference proteome</keyword>
<dbReference type="InterPro" id="IPR036812">
    <property type="entry name" value="NAD(P)_OxRdtase_dom_sf"/>
</dbReference>
<dbReference type="InterPro" id="IPR023210">
    <property type="entry name" value="NADP_OxRdtase_dom"/>
</dbReference>
<feature type="domain" description="NADP-dependent oxidoreductase" evidence="5">
    <location>
        <begin position="20"/>
        <end position="298"/>
    </location>
</feature>
<dbReference type="EMBL" id="SPNW01000008">
    <property type="protein sequence ID" value="TIA92120.1"/>
    <property type="molecule type" value="Genomic_DNA"/>
</dbReference>
<dbReference type="Gene3D" id="3.20.20.100">
    <property type="entry name" value="NADP-dependent oxidoreductase domain"/>
    <property type="match status" value="1"/>
</dbReference>
<dbReference type="InterPro" id="IPR018170">
    <property type="entry name" value="Aldo/ket_reductase_CS"/>
</dbReference>
<dbReference type="OrthoDB" id="416253at2759"/>
<dbReference type="PANTHER" id="PTHR43827">
    <property type="entry name" value="2,5-DIKETO-D-GLUCONIC ACID REDUCTASE"/>
    <property type="match status" value="1"/>
</dbReference>
<dbReference type="CDD" id="cd19071">
    <property type="entry name" value="AKR_AKR1-5-like"/>
    <property type="match status" value="1"/>
</dbReference>
<evidence type="ECO:0000313" key="6">
    <source>
        <dbReference type="EMBL" id="TIA92120.1"/>
    </source>
</evidence>
<dbReference type="Proteomes" id="UP000310189">
    <property type="component" value="Unassembled WGS sequence"/>
</dbReference>
<dbReference type="AlphaFoldDB" id="A0A4T0FUS7"/>
<reference evidence="6 7" key="1">
    <citation type="submission" date="2019-03" db="EMBL/GenBank/DDBJ databases">
        <title>Sequencing 23 genomes of Wallemia ichthyophaga.</title>
        <authorList>
            <person name="Gostincar C."/>
        </authorList>
    </citation>
    <scope>NUCLEOTIDE SEQUENCE [LARGE SCALE GENOMIC DNA]</scope>
    <source>
        <strain evidence="6 7">EXF-5753</strain>
    </source>
</reference>
<evidence type="ECO:0000313" key="7">
    <source>
        <dbReference type="Proteomes" id="UP000310189"/>
    </source>
</evidence>
<evidence type="ECO:0000256" key="3">
    <source>
        <dbReference type="PIRSR" id="PIRSR000097-2"/>
    </source>
</evidence>
<sequence>MSISLDTTVQLADGKHIPQLGFGTYESTSEEAYSSVKQALEAGYRHIVGGYSVQECYLTGIYTGYCRMWVTVLLSSVAQYLKGYENEEACGKAIADFVEKSGVPRSEIFYTTKLMANNGLEHARKAIRESVRLSGLGYLDLYLIHGPYPDKESRLASWQAIEEAIDEGLIKSAGVSNYGVRHLEELYATSPKHPVTVNQLDLHPFMQRKEDVAYNKQHGIVLEAWGPLARAMRFNNPVLKRVSEKHNKSPAQVLLRWSIQNGYVPLPKSVKRERLESNKDIFDFELQQSDMDDLNKLDEYLVTDWDPIGDASV</sequence>
<dbReference type="FunFam" id="3.20.20.100:FF:000002">
    <property type="entry name" value="2,5-diketo-D-gluconic acid reductase A"/>
    <property type="match status" value="1"/>
</dbReference>
<feature type="site" description="Lowers pKa of active site Tyr" evidence="4">
    <location>
        <position position="113"/>
    </location>
</feature>
<dbReference type="PIRSF" id="PIRSF000097">
    <property type="entry name" value="AKR"/>
    <property type="match status" value="1"/>
</dbReference>
<dbReference type="PROSITE" id="PS00063">
    <property type="entry name" value="ALDOKETO_REDUCTASE_3"/>
    <property type="match status" value="1"/>
</dbReference>
<evidence type="ECO:0000256" key="2">
    <source>
        <dbReference type="PIRSR" id="PIRSR000097-1"/>
    </source>
</evidence>
<evidence type="ECO:0000256" key="1">
    <source>
        <dbReference type="ARBA" id="ARBA00023002"/>
    </source>
</evidence>
<dbReference type="PANTHER" id="PTHR43827:SF13">
    <property type="entry name" value="ALDO_KETO REDUCTASE FAMILY PROTEIN"/>
    <property type="match status" value="1"/>
</dbReference>
<evidence type="ECO:0000256" key="4">
    <source>
        <dbReference type="PIRSR" id="PIRSR000097-3"/>
    </source>
</evidence>
<comment type="caution">
    <text evidence="6">The sequence shown here is derived from an EMBL/GenBank/DDBJ whole genome shotgun (WGS) entry which is preliminary data.</text>
</comment>